<feature type="binding site" evidence="2">
    <location>
        <position position="66"/>
    </location>
    <ligand>
        <name>S-adenosyl-L-methionine</name>
        <dbReference type="ChEBI" id="CHEBI:59789"/>
    </ligand>
</feature>
<dbReference type="AlphaFoldDB" id="A0A501WQE7"/>
<protein>
    <submittedName>
        <fullName evidence="5">Methyltransferase domain-containing protein</fullName>
    </submittedName>
</protein>
<keyword evidence="5" id="KW-0808">Transferase</keyword>
<sequence length="270" mass="29738">MLLCPLDAAPLSRTASGLSCPNGHSFDFAKTGYVNLLPVQNKHSKDPGDSKAMVSARREFLESGLYSPIVEEILRSRSADLLSRAITVLDAGCGEGYYTTRIHAANGGGSRVFGIDISKWAIQSASKRSKEIAWVVGSNARIPLPDASLDWLVCTFGFPIFEEFLRVLKPGGWLLMVDPGADHLLEMRRILYPTLKSFTLPYGEQLAGFKPAEVTTARYLAQLSSQAQISQLLSMTPHQHKSPKAGRDALSKLERLDVTVDVCLRWYQKL</sequence>
<dbReference type="Proteomes" id="UP000315901">
    <property type="component" value="Unassembled WGS sequence"/>
</dbReference>
<dbReference type="InterPro" id="IPR048647">
    <property type="entry name" value="RlmA_N"/>
</dbReference>
<feature type="binding site" evidence="2">
    <location>
        <position position="183"/>
    </location>
    <ligand>
        <name>S-adenosyl-L-methionine</name>
        <dbReference type="ChEBI" id="CHEBI:59789"/>
    </ligand>
</feature>
<name>A0A501WQE7_9GAMM</name>
<keyword evidence="5" id="KW-0489">Methyltransferase</keyword>
<reference evidence="5 6" key="1">
    <citation type="submission" date="2019-06" db="EMBL/GenBank/DDBJ databases">
        <title>A novel bacterium of genus Marinomonas, isolated from coastal sand.</title>
        <authorList>
            <person name="Huang H."/>
            <person name="Mo K."/>
            <person name="Hu Y."/>
        </authorList>
    </citation>
    <scope>NUCLEOTIDE SEQUENCE [LARGE SCALE GENOMIC DNA]</scope>
    <source>
        <strain evidence="5 6">HB171799</strain>
    </source>
</reference>
<dbReference type="PIRSF" id="PIRSF018249">
    <property type="entry name" value="MyrA_prd"/>
    <property type="match status" value="1"/>
</dbReference>
<dbReference type="InterPro" id="IPR050508">
    <property type="entry name" value="Methyltransf_Superfamily"/>
</dbReference>
<dbReference type="EMBL" id="VFRR01000019">
    <property type="protein sequence ID" value="TPE50580.1"/>
    <property type="molecule type" value="Genomic_DNA"/>
</dbReference>
<proteinExistence type="predicted"/>
<dbReference type="Gene3D" id="3.40.50.150">
    <property type="entry name" value="Vaccinia Virus protein VP39"/>
    <property type="match status" value="1"/>
</dbReference>
<dbReference type="PANTHER" id="PTHR42912:SF45">
    <property type="entry name" value="23S RRNA (GUANINE(745)-N(1))-METHYLTRANSFERASE"/>
    <property type="match status" value="1"/>
</dbReference>
<dbReference type="PANTHER" id="PTHR42912">
    <property type="entry name" value="METHYLTRANSFERASE"/>
    <property type="match status" value="1"/>
</dbReference>
<feature type="binding site" evidence="1">
    <location>
        <position position="24"/>
    </location>
    <ligand>
        <name>Zn(2+)</name>
        <dbReference type="ChEBI" id="CHEBI:29105"/>
    </ligand>
</feature>
<evidence type="ECO:0000259" key="4">
    <source>
        <dbReference type="Pfam" id="PF21302"/>
    </source>
</evidence>
<gene>
    <name evidence="5" type="ORF">FJM67_10490</name>
</gene>
<dbReference type="InterPro" id="IPR041698">
    <property type="entry name" value="Methyltransf_25"/>
</dbReference>
<evidence type="ECO:0000256" key="2">
    <source>
        <dbReference type="PIRSR" id="PIRSR018249-2"/>
    </source>
</evidence>
<feature type="domain" description="23S rRNA (guanine(745)-N(1))-methyltransferase N-terminal" evidence="4">
    <location>
        <begin position="3"/>
        <end position="45"/>
    </location>
</feature>
<accession>A0A501WQE7</accession>
<feature type="domain" description="Methyltransferase" evidence="3">
    <location>
        <begin position="88"/>
        <end position="172"/>
    </location>
</feature>
<keyword evidence="1" id="KW-0479">Metal-binding</keyword>
<evidence type="ECO:0000313" key="5">
    <source>
        <dbReference type="EMBL" id="TPE50580.1"/>
    </source>
</evidence>
<dbReference type="GO" id="GO:0032259">
    <property type="term" value="P:methylation"/>
    <property type="evidence" value="ECO:0007669"/>
    <property type="project" value="UniProtKB-KW"/>
</dbReference>
<keyword evidence="2" id="KW-0949">S-adenosyl-L-methionine</keyword>
<dbReference type="GO" id="GO:0008168">
    <property type="term" value="F:methyltransferase activity"/>
    <property type="evidence" value="ECO:0007669"/>
    <property type="project" value="UniProtKB-KW"/>
</dbReference>
<feature type="binding site" evidence="2">
    <location>
        <begin position="95"/>
        <end position="96"/>
    </location>
    <ligand>
        <name>S-adenosyl-L-methionine</name>
        <dbReference type="ChEBI" id="CHEBI:59789"/>
    </ligand>
</feature>
<dbReference type="GO" id="GO:0046872">
    <property type="term" value="F:metal ion binding"/>
    <property type="evidence" value="ECO:0007669"/>
    <property type="project" value="UniProtKB-KW"/>
</dbReference>
<evidence type="ECO:0000313" key="6">
    <source>
        <dbReference type="Proteomes" id="UP000315901"/>
    </source>
</evidence>
<keyword evidence="1" id="KW-0862">Zinc</keyword>
<dbReference type="SUPFAM" id="SSF53335">
    <property type="entry name" value="S-adenosyl-L-methionine-dependent methyltransferases"/>
    <property type="match status" value="1"/>
</dbReference>
<dbReference type="CDD" id="cd02440">
    <property type="entry name" value="AdoMet_MTases"/>
    <property type="match status" value="1"/>
</dbReference>
<dbReference type="Pfam" id="PF21302">
    <property type="entry name" value="Zn_ribbon_RlmA"/>
    <property type="match status" value="1"/>
</dbReference>
<dbReference type="InterPro" id="IPR016718">
    <property type="entry name" value="rRNA_m1G-MeTrfase_A_prd"/>
</dbReference>
<dbReference type="OrthoDB" id="108476at2"/>
<feature type="binding site" evidence="1">
    <location>
        <position position="20"/>
    </location>
    <ligand>
        <name>Zn(2+)</name>
        <dbReference type="ChEBI" id="CHEBI:29105"/>
    </ligand>
</feature>
<dbReference type="InterPro" id="IPR029063">
    <property type="entry name" value="SAM-dependent_MTases_sf"/>
</dbReference>
<organism evidence="5 6">
    <name type="scientific">Maribrevibacterium harenarium</name>
    <dbReference type="NCBI Taxonomy" id="2589817"/>
    <lineage>
        <taxon>Bacteria</taxon>
        <taxon>Pseudomonadati</taxon>
        <taxon>Pseudomonadota</taxon>
        <taxon>Gammaproteobacteria</taxon>
        <taxon>Oceanospirillales</taxon>
        <taxon>Oceanospirillaceae</taxon>
        <taxon>Maribrevibacterium</taxon>
    </lineage>
</organism>
<keyword evidence="6" id="KW-1185">Reference proteome</keyword>
<evidence type="ECO:0000256" key="1">
    <source>
        <dbReference type="PIRSR" id="PIRSR018249-1"/>
    </source>
</evidence>
<comment type="caution">
    <text evidence="5">The sequence shown here is derived from an EMBL/GenBank/DDBJ whole genome shotgun (WGS) entry which is preliminary data.</text>
</comment>
<dbReference type="Pfam" id="PF13649">
    <property type="entry name" value="Methyltransf_25"/>
    <property type="match status" value="1"/>
</dbReference>
<evidence type="ECO:0000259" key="3">
    <source>
        <dbReference type="Pfam" id="PF13649"/>
    </source>
</evidence>